<dbReference type="SUPFAM" id="SSF56784">
    <property type="entry name" value="HAD-like"/>
    <property type="match status" value="1"/>
</dbReference>
<dbReference type="SFLD" id="SFLDG01140">
    <property type="entry name" value="C2.B:_Phosphomannomutase_and_P"/>
    <property type="match status" value="1"/>
</dbReference>
<dbReference type="Proteomes" id="UP000051379">
    <property type="component" value="Unassembled WGS sequence"/>
</dbReference>
<keyword evidence="2" id="KW-1185">Reference proteome</keyword>
<gene>
    <name evidence="1" type="ORF">FC88_GL001369</name>
</gene>
<organism evidence="1 2">
    <name type="scientific">Companilactobacillus futsaii JCM 17355</name>
    <dbReference type="NCBI Taxonomy" id="1423818"/>
    <lineage>
        <taxon>Bacteria</taxon>
        <taxon>Bacillati</taxon>
        <taxon>Bacillota</taxon>
        <taxon>Bacilli</taxon>
        <taxon>Lactobacillales</taxon>
        <taxon>Lactobacillaceae</taxon>
        <taxon>Companilactobacillus</taxon>
    </lineage>
</organism>
<reference evidence="1 2" key="1">
    <citation type="journal article" date="2015" name="Genome Announc.">
        <title>Expanding the biotechnology potential of lactobacilli through comparative genomics of 213 strains and associated genera.</title>
        <authorList>
            <person name="Sun Z."/>
            <person name="Harris H.M."/>
            <person name="McCann A."/>
            <person name="Guo C."/>
            <person name="Argimon S."/>
            <person name="Zhang W."/>
            <person name="Yang X."/>
            <person name="Jeffery I.B."/>
            <person name="Cooney J.C."/>
            <person name="Kagawa T.F."/>
            <person name="Liu W."/>
            <person name="Song Y."/>
            <person name="Salvetti E."/>
            <person name="Wrobel A."/>
            <person name="Rasinkangas P."/>
            <person name="Parkhill J."/>
            <person name="Rea M.C."/>
            <person name="O'Sullivan O."/>
            <person name="Ritari J."/>
            <person name="Douillard F.P."/>
            <person name="Paul Ross R."/>
            <person name="Yang R."/>
            <person name="Briner A.E."/>
            <person name="Felis G.E."/>
            <person name="de Vos W.M."/>
            <person name="Barrangou R."/>
            <person name="Klaenhammer T.R."/>
            <person name="Caufield P.W."/>
            <person name="Cui Y."/>
            <person name="Zhang H."/>
            <person name="O'Toole P.W."/>
        </authorList>
    </citation>
    <scope>NUCLEOTIDE SEQUENCE [LARGE SCALE GENOMIC DNA]</scope>
    <source>
        <strain evidence="1 2">JCM 17355</strain>
    </source>
</reference>
<dbReference type="PANTHER" id="PTHR10000">
    <property type="entry name" value="PHOSPHOSERINE PHOSPHATASE"/>
    <property type="match status" value="1"/>
</dbReference>
<proteinExistence type="predicted"/>
<comment type="caution">
    <text evidence="1">The sequence shown here is derived from an EMBL/GenBank/DDBJ whole genome shotgun (WGS) entry which is preliminary data.</text>
</comment>
<dbReference type="InterPro" id="IPR000150">
    <property type="entry name" value="Cof"/>
</dbReference>
<dbReference type="InterPro" id="IPR036412">
    <property type="entry name" value="HAD-like_sf"/>
</dbReference>
<name>A0ABR5P7X1_9LACO</name>
<sequence length="269" mass="30639">MILIKHIFSDMDGTLLQSDCKISETNVQTIKESQIPFTLVSARSPMEMTEVIDKLDLKEPQIGFNGGLIFQKQDQDLKILSEHTLNIDSLKKVIALVDEHFPKVSRSFYDIDTWYIDKFDKGVKYEQKMGGQTPKLVDYVSLLKQPDIKVFKIMMISFDAIEMKQLIEKVESINSGDMSIKQSGEYYLEITSHLAQKSRGIKYIQDLEKLLKMDMAAFGDGFNDLSMLEMVGTPVVMDNALDGVKEYGKYITKNNDEDGVAYGIKNFLQ</sequence>
<dbReference type="Gene3D" id="3.40.50.1000">
    <property type="entry name" value="HAD superfamily/HAD-like"/>
    <property type="match status" value="1"/>
</dbReference>
<dbReference type="Gene3D" id="3.30.1240.10">
    <property type="match status" value="1"/>
</dbReference>
<dbReference type="PANTHER" id="PTHR10000:SF8">
    <property type="entry name" value="HAD SUPERFAMILY HYDROLASE-LIKE, TYPE 3"/>
    <property type="match status" value="1"/>
</dbReference>
<accession>A0ABR5P7X1</accession>
<dbReference type="SFLD" id="SFLDS00003">
    <property type="entry name" value="Haloacid_Dehalogenase"/>
    <property type="match status" value="1"/>
</dbReference>
<evidence type="ECO:0000313" key="1">
    <source>
        <dbReference type="EMBL" id="KRK98353.1"/>
    </source>
</evidence>
<dbReference type="EMBL" id="AZDO01000024">
    <property type="protein sequence ID" value="KRK98353.1"/>
    <property type="molecule type" value="Genomic_DNA"/>
</dbReference>
<dbReference type="InterPro" id="IPR006379">
    <property type="entry name" value="HAD-SF_hydro_IIB"/>
</dbReference>
<dbReference type="Pfam" id="PF08282">
    <property type="entry name" value="Hydrolase_3"/>
    <property type="match status" value="1"/>
</dbReference>
<dbReference type="InterPro" id="IPR023214">
    <property type="entry name" value="HAD_sf"/>
</dbReference>
<dbReference type="NCBIfam" id="TIGR01484">
    <property type="entry name" value="HAD-SF-IIB"/>
    <property type="match status" value="1"/>
</dbReference>
<dbReference type="PROSITE" id="PS01229">
    <property type="entry name" value="COF_2"/>
    <property type="match status" value="1"/>
</dbReference>
<dbReference type="NCBIfam" id="TIGR00099">
    <property type="entry name" value="Cof-subfamily"/>
    <property type="match status" value="1"/>
</dbReference>
<protein>
    <submittedName>
        <fullName evidence="1">Cof-like hydrolase family protein</fullName>
    </submittedName>
</protein>
<evidence type="ECO:0000313" key="2">
    <source>
        <dbReference type="Proteomes" id="UP000051379"/>
    </source>
</evidence>